<evidence type="ECO:0000256" key="1">
    <source>
        <dbReference type="SAM" id="MobiDB-lite"/>
    </source>
</evidence>
<proteinExistence type="predicted"/>
<accession>A0A0U4VM59</accession>
<dbReference type="RefSeq" id="WP_059314440.1">
    <property type="nucleotide sequence ID" value="NZ_CP013987.1"/>
</dbReference>
<dbReference type="OrthoDB" id="6959213at2"/>
<organism evidence="2 3">
    <name type="scientific">Pseudomonas oryzihabitans</name>
    <dbReference type="NCBI Taxonomy" id="47885"/>
    <lineage>
        <taxon>Bacteria</taxon>
        <taxon>Pseudomonadati</taxon>
        <taxon>Pseudomonadota</taxon>
        <taxon>Gammaproteobacteria</taxon>
        <taxon>Pseudomonadales</taxon>
        <taxon>Pseudomonadaceae</taxon>
        <taxon>Pseudomonas</taxon>
    </lineage>
</organism>
<dbReference type="EMBL" id="CP013987">
    <property type="protein sequence ID" value="ALZ84240.1"/>
    <property type="molecule type" value="Genomic_DNA"/>
</dbReference>
<evidence type="ECO:0000313" key="3">
    <source>
        <dbReference type="Proteomes" id="UP000064137"/>
    </source>
</evidence>
<dbReference type="KEGG" id="por:APT59_08485"/>
<reference evidence="2 3" key="1">
    <citation type="submission" date="2016-01" db="EMBL/GenBank/DDBJ databases">
        <title>Annotation of Pseudomonas oryzihabitans USDA-ARS-USMARC-56511.</title>
        <authorList>
            <person name="Harhay G.P."/>
            <person name="Harhay D.M."/>
            <person name="Smith T.P.L."/>
            <person name="Bono J.L."/>
            <person name="Heaton M.P."/>
            <person name="Clawson M.L."/>
            <person name="Chitko-Mckown C.G."/>
            <person name="Capik S.F."/>
            <person name="DeDonder K.D."/>
            <person name="Apley M.D."/>
            <person name="Lubbers B.V."/>
            <person name="White B.J."/>
            <person name="Larson R.L."/>
        </authorList>
    </citation>
    <scope>NUCLEOTIDE SEQUENCE [LARGE SCALE GENOMIC DNA]</scope>
    <source>
        <strain evidence="2 3">USDA-ARS-USMARC-56511</strain>
    </source>
</reference>
<dbReference type="Proteomes" id="UP000064137">
    <property type="component" value="Chromosome"/>
</dbReference>
<feature type="region of interest" description="Disordered" evidence="1">
    <location>
        <begin position="72"/>
        <end position="96"/>
    </location>
</feature>
<evidence type="ECO:0000313" key="2">
    <source>
        <dbReference type="EMBL" id="ALZ84240.1"/>
    </source>
</evidence>
<protein>
    <submittedName>
        <fullName evidence="2">Uncharacterized protein</fullName>
    </submittedName>
</protein>
<dbReference type="AlphaFoldDB" id="A0A0U4VM59"/>
<gene>
    <name evidence="2" type="ORF">APT59_08485</name>
</gene>
<name>A0A0U4VM59_9PSED</name>
<sequence length="96" mass="10460">MPGLDSDFREALRYAIRNCPARTAGQLAAIDLAGKAISKGPSTLTAFELKTLNLELGFWLTHYQRLQEFSSQRLPHADAEEAPTAPDVDSSRSKAG</sequence>